<sequence>MRFLCFVGILFALTGISFGSLSGNGPKLLVDFALQAGNAVPGAIEDAKESKGVDGMRRSAYQYIYANQNRPPVAAGRAVITPAPIAALQQRQTSSETVCGSDDLACASCHQAVATIDVCAPVFSSWGIENPTYEDAALCLCIDWPSIDNPQWVGEAFDGPFAACPAFASTSVPTLAAELASITGFCSSVYDVAVKAEMTSDFVTATAQAEPTRTTATLAATETGSALRSRINGRLMTPMLIIVAFVIT</sequence>
<keyword evidence="3" id="KW-1185">Reference proteome</keyword>
<feature type="signal peptide" evidence="1">
    <location>
        <begin position="1"/>
        <end position="19"/>
    </location>
</feature>
<evidence type="ECO:0000256" key="1">
    <source>
        <dbReference type="SAM" id="SignalP"/>
    </source>
</evidence>
<protein>
    <submittedName>
        <fullName evidence="2">Uncharacterized protein</fullName>
    </submittedName>
</protein>
<proteinExistence type="predicted"/>
<dbReference type="HOGENOM" id="CLU_1120079_0_0_1"/>
<organism evidence="2 3">
    <name type="scientific">Cochliobolus heterostrophus (strain C4 / ATCC 48331 / race T)</name>
    <name type="common">Southern corn leaf blight fungus</name>
    <name type="synonym">Bipolaris maydis</name>
    <dbReference type="NCBI Taxonomy" id="665024"/>
    <lineage>
        <taxon>Eukaryota</taxon>
        <taxon>Fungi</taxon>
        <taxon>Dikarya</taxon>
        <taxon>Ascomycota</taxon>
        <taxon>Pezizomycotina</taxon>
        <taxon>Dothideomycetes</taxon>
        <taxon>Pleosporomycetidae</taxon>
        <taxon>Pleosporales</taxon>
        <taxon>Pleosporineae</taxon>
        <taxon>Pleosporaceae</taxon>
        <taxon>Bipolaris</taxon>
    </lineage>
</organism>
<dbReference type="EMBL" id="KB733489">
    <property type="protein sequence ID" value="ENH99197.1"/>
    <property type="molecule type" value="Genomic_DNA"/>
</dbReference>
<accession>N4WSK8</accession>
<dbReference type="GeneID" id="25845205"/>
<name>N4WSK8_COCH4</name>
<reference evidence="2 3" key="1">
    <citation type="journal article" date="2012" name="PLoS Pathog.">
        <title>Diverse lifestyles and strategies of plant pathogenesis encoded in the genomes of eighteen Dothideomycetes fungi.</title>
        <authorList>
            <person name="Ohm R.A."/>
            <person name="Feau N."/>
            <person name="Henrissat B."/>
            <person name="Schoch C.L."/>
            <person name="Horwitz B.A."/>
            <person name="Barry K.W."/>
            <person name="Condon B.J."/>
            <person name="Copeland A.C."/>
            <person name="Dhillon B."/>
            <person name="Glaser F."/>
            <person name="Hesse C.N."/>
            <person name="Kosti I."/>
            <person name="LaButti K."/>
            <person name="Lindquist E.A."/>
            <person name="Lucas S."/>
            <person name="Salamov A.A."/>
            <person name="Bradshaw R.E."/>
            <person name="Ciuffetti L."/>
            <person name="Hamelin R.C."/>
            <person name="Kema G.H.J."/>
            <person name="Lawrence C."/>
            <person name="Scott J.A."/>
            <person name="Spatafora J.W."/>
            <person name="Turgeon B.G."/>
            <person name="de Wit P.J.G.M."/>
            <person name="Zhong S."/>
            <person name="Goodwin S.B."/>
            <person name="Grigoriev I.V."/>
        </authorList>
    </citation>
    <scope>NUCLEOTIDE SEQUENCE [LARGE SCALE GENOMIC DNA]</scope>
    <source>
        <strain evidence="3">C4 / ATCC 48331 / race T</strain>
    </source>
</reference>
<evidence type="ECO:0000313" key="3">
    <source>
        <dbReference type="Proteomes" id="UP000012338"/>
    </source>
</evidence>
<dbReference type="Proteomes" id="UP000012338">
    <property type="component" value="Unassembled WGS sequence"/>
</dbReference>
<gene>
    <name evidence="2" type="ORF">COCC4DRAFT_45429</name>
</gene>
<reference evidence="3" key="2">
    <citation type="journal article" date="2013" name="PLoS Genet.">
        <title>Comparative genome structure, secondary metabolite, and effector coding capacity across Cochliobolus pathogens.</title>
        <authorList>
            <person name="Condon B.J."/>
            <person name="Leng Y."/>
            <person name="Wu D."/>
            <person name="Bushley K.E."/>
            <person name="Ohm R.A."/>
            <person name="Otillar R."/>
            <person name="Martin J."/>
            <person name="Schackwitz W."/>
            <person name="Grimwood J."/>
            <person name="MohdZainudin N."/>
            <person name="Xue C."/>
            <person name="Wang R."/>
            <person name="Manning V.A."/>
            <person name="Dhillon B."/>
            <person name="Tu Z.J."/>
            <person name="Steffenson B.J."/>
            <person name="Salamov A."/>
            <person name="Sun H."/>
            <person name="Lowry S."/>
            <person name="LaButti K."/>
            <person name="Han J."/>
            <person name="Copeland A."/>
            <person name="Lindquist E."/>
            <person name="Barry K."/>
            <person name="Schmutz J."/>
            <person name="Baker S.E."/>
            <person name="Ciuffetti L.M."/>
            <person name="Grigoriev I.V."/>
            <person name="Zhong S."/>
            <person name="Turgeon B.G."/>
        </authorList>
    </citation>
    <scope>NUCLEOTIDE SEQUENCE [LARGE SCALE GENOMIC DNA]</scope>
    <source>
        <strain evidence="3">C4 / ATCC 48331 / race T</strain>
    </source>
</reference>
<evidence type="ECO:0000313" key="2">
    <source>
        <dbReference type="EMBL" id="ENH99197.1"/>
    </source>
</evidence>
<feature type="chain" id="PRO_5004123510" evidence="1">
    <location>
        <begin position="20"/>
        <end position="248"/>
    </location>
</feature>
<dbReference type="RefSeq" id="XP_014073126.1">
    <property type="nucleotide sequence ID" value="XM_014217651.1"/>
</dbReference>
<keyword evidence="1" id="KW-0732">Signal</keyword>
<dbReference type="AlphaFoldDB" id="N4WSK8"/>